<dbReference type="SUPFAM" id="SSF50998">
    <property type="entry name" value="Quinoprotein alcohol dehydrogenase-like"/>
    <property type="match status" value="1"/>
</dbReference>
<dbReference type="RefSeq" id="WP_072824639.1">
    <property type="nucleotide sequence ID" value="NZ_LT670849.1"/>
</dbReference>
<evidence type="ECO:0000313" key="13">
    <source>
        <dbReference type="Proteomes" id="UP000184096"/>
    </source>
</evidence>
<dbReference type="PANTHER" id="PTHR32303">
    <property type="entry name" value="QUINOPROTEIN ALCOHOL DEHYDROGENASE (CYTOCHROME C)"/>
    <property type="match status" value="1"/>
</dbReference>
<feature type="domain" description="Pyrrolo-quinoline quinone repeat" evidence="11">
    <location>
        <begin position="40"/>
        <end position="344"/>
    </location>
</feature>
<evidence type="ECO:0000256" key="9">
    <source>
        <dbReference type="SAM" id="MobiDB-lite"/>
    </source>
</evidence>
<feature type="chain" id="PRO_5012816845" evidence="10">
    <location>
        <begin position="22"/>
        <end position="561"/>
    </location>
</feature>
<evidence type="ECO:0000256" key="2">
    <source>
        <dbReference type="ARBA" id="ARBA00022723"/>
    </source>
</evidence>
<keyword evidence="4" id="KW-0560">Oxidoreductase</keyword>
<comment type="similarity">
    <text evidence="1">Belongs to the bacterial PQQ dehydrogenase family.</text>
</comment>
<dbReference type="InterPro" id="IPR002372">
    <property type="entry name" value="PQQ_rpt_dom"/>
</dbReference>
<evidence type="ECO:0000256" key="6">
    <source>
        <dbReference type="PIRSR" id="PIRSR617512-2"/>
    </source>
</evidence>
<evidence type="ECO:0000256" key="7">
    <source>
        <dbReference type="PIRSR" id="PIRSR617512-3"/>
    </source>
</evidence>
<evidence type="ECO:0000256" key="3">
    <source>
        <dbReference type="ARBA" id="ARBA00022891"/>
    </source>
</evidence>
<accession>A0A1M7UUC9</accession>
<sequence>MKRSMLVAVVLGAVMPFAVFAQTADDLKNDENTPGDVLVYGMGYSANRFSPLTQINKDNVSKLVPVWAYSLADLQGGESFPVVKDGVIYATTHNATTAVDALTGKQIWRVLHDYPPESLRVVCCGIVNRGVAIYEGMVIRALMDDRLVALDAKTGKELWMVNSPEPATSENGYAMTGAPLIVNGVVIMGVAGAEFSHRGFLEGYDAKTGKHLWRLYTVPAKGEPGSETWEGDSQLTGGGSSWITGTYDPELDLVYWGIGNPAPWNPRARKGDNLFTDSVFAIRPKTGERVWYFQTTPQDPFDYDAVQTPVIATINVDGAPRKVVIQANRGGFLYVLDAKDGKLITANPYGKLNWASGIDMKTGRPMVTDVFTDALEGKKVTVWPSISGVTNWQHLSFSPRTGMLYINTLHVGMTYEAPDPPKLTPGRPSGVPTVKRTTVTDDPNIRGYLKAVDPMTGKSKWETPYRSPNYSSTMVTASNLVFTGVMTGEFQALDADTGKILWSFQTPSGIIGQPVTWERNGKQYVTVMSGIGGVYALRAGDPNLNNLPTGVSLWTFALFDK</sequence>
<dbReference type="Pfam" id="PF01011">
    <property type="entry name" value="PQQ"/>
    <property type="match status" value="2"/>
</dbReference>
<feature type="signal peptide" evidence="10">
    <location>
        <begin position="1"/>
        <end position="21"/>
    </location>
</feature>
<feature type="disulfide bond" evidence="8">
    <location>
        <begin position="123"/>
        <end position="124"/>
    </location>
</feature>
<keyword evidence="2 7" id="KW-0479">Metal-binding</keyword>
<feature type="binding site" evidence="6">
    <location>
        <begin position="391"/>
        <end position="392"/>
    </location>
    <ligand>
        <name>pyrroloquinoline quinone</name>
        <dbReference type="ChEBI" id="CHEBI:58442"/>
    </ligand>
</feature>
<evidence type="ECO:0000256" key="4">
    <source>
        <dbReference type="ARBA" id="ARBA00023002"/>
    </source>
</evidence>
<feature type="binding site" evidence="6">
    <location>
        <position position="176"/>
    </location>
    <ligand>
        <name>pyrroloquinoline quinone</name>
        <dbReference type="ChEBI" id="CHEBI:58442"/>
    </ligand>
</feature>
<organism evidence="12 13">
    <name type="scientific">Bradyrhizobium erythrophlei</name>
    <dbReference type="NCBI Taxonomy" id="1437360"/>
    <lineage>
        <taxon>Bacteria</taxon>
        <taxon>Pseudomonadati</taxon>
        <taxon>Pseudomonadota</taxon>
        <taxon>Alphaproteobacteria</taxon>
        <taxon>Hyphomicrobiales</taxon>
        <taxon>Nitrobacteraceae</taxon>
        <taxon>Bradyrhizobium</taxon>
    </lineage>
</organism>
<dbReference type="EMBL" id="LT670849">
    <property type="protein sequence ID" value="SHN86593.1"/>
    <property type="molecule type" value="Genomic_DNA"/>
</dbReference>
<feature type="binding site" evidence="7">
    <location>
        <position position="260"/>
    </location>
    <ligand>
        <name>Ca(2+)</name>
        <dbReference type="ChEBI" id="CHEBI:29108"/>
    </ligand>
</feature>
<dbReference type="SMART" id="SM00564">
    <property type="entry name" value="PQQ"/>
    <property type="match status" value="7"/>
</dbReference>
<proteinExistence type="inferred from homology"/>
<feature type="binding site" evidence="7">
    <location>
        <position position="302"/>
    </location>
    <ligand>
        <name>Ca(2+)</name>
        <dbReference type="ChEBI" id="CHEBI:29108"/>
    </ligand>
</feature>
<dbReference type="InterPro" id="IPR018391">
    <property type="entry name" value="PQQ_b-propeller_rpt"/>
</dbReference>
<evidence type="ECO:0000256" key="10">
    <source>
        <dbReference type="SAM" id="SignalP"/>
    </source>
</evidence>
<feature type="binding site" evidence="6">
    <location>
        <position position="78"/>
    </location>
    <ligand>
        <name>pyrroloquinoline quinone</name>
        <dbReference type="ChEBI" id="CHEBI:58442"/>
    </ligand>
</feature>
<comment type="cofactor">
    <cofactor evidence="7">
        <name>Ca(2+)</name>
        <dbReference type="ChEBI" id="CHEBI:29108"/>
    </cofactor>
    <text evidence="7">Binds 1 Ca(2+) ion per subunit.</text>
</comment>
<name>A0A1M7UUC9_9BRAD</name>
<feature type="active site" description="Proton acceptor" evidence="5">
    <location>
        <position position="302"/>
    </location>
</feature>
<feature type="domain" description="Pyrrolo-quinoline quinone repeat" evidence="11">
    <location>
        <begin position="452"/>
        <end position="525"/>
    </location>
</feature>
<evidence type="ECO:0000313" key="12">
    <source>
        <dbReference type="EMBL" id="SHN86593.1"/>
    </source>
</evidence>
<comment type="cofactor">
    <cofactor evidence="6">
        <name>pyrroloquinoline quinone</name>
        <dbReference type="ChEBI" id="CHEBI:58442"/>
    </cofactor>
    <text evidence="6">Binds 1 PQQ group per subunit.</text>
</comment>
<feature type="binding site" evidence="6">
    <location>
        <position position="129"/>
    </location>
    <ligand>
        <name>pyrroloquinoline quinone</name>
        <dbReference type="ChEBI" id="CHEBI:58442"/>
    </ligand>
</feature>
<feature type="binding site" evidence="6">
    <location>
        <begin position="192"/>
        <end position="193"/>
    </location>
    <ligand>
        <name>pyrroloquinoline quinone</name>
        <dbReference type="ChEBI" id="CHEBI:58442"/>
    </ligand>
</feature>
<dbReference type="GO" id="GO:0016614">
    <property type="term" value="F:oxidoreductase activity, acting on CH-OH group of donors"/>
    <property type="evidence" value="ECO:0007669"/>
    <property type="project" value="InterPro"/>
</dbReference>
<evidence type="ECO:0000256" key="8">
    <source>
        <dbReference type="PIRSR" id="PIRSR617512-4"/>
    </source>
</evidence>
<keyword evidence="3 6" id="KW-0634">PQQ</keyword>
<reference evidence="13" key="1">
    <citation type="submission" date="2016-11" db="EMBL/GenBank/DDBJ databases">
        <authorList>
            <person name="Varghese N."/>
            <person name="Submissions S."/>
        </authorList>
    </citation>
    <scope>NUCLEOTIDE SEQUENCE [LARGE SCALE GENOMIC DNA]</scope>
    <source>
        <strain evidence="13">GAS401</strain>
    </source>
</reference>
<protein>
    <submittedName>
        <fullName evidence="12">Alcohol dehydrogenase (Cytochrome c)</fullName>
    </submittedName>
</protein>
<dbReference type="Gene3D" id="2.140.10.10">
    <property type="entry name" value="Quinoprotein alcohol dehydrogenase-like superfamily"/>
    <property type="match status" value="1"/>
</dbReference>
<dbReference type="PANTHER" id="PTHR32303:SF20">
    <property type="entry name" value="QUINOPROTEIN ETHANOL DEHYDROGENASE"/>
    <property type="match status" value="1"/>
</dbReference>
<dbReference type="GO" id="GO:0016020">
    <property type="term" value="C:membrane"/>
    <property type="evidence" value="ECO:0007669"/>
    <property type="project" value="InterPro"/>
</dbReference>
<feature type="binding site" evidence="6">
    <location>
        <position position="534"/>
    </location>
    <ligand>
        <name>pyrroloquinoline quinone</name>
        <dbReference type="ChEBI" id="CHEBI:58442"/>
    </ligand>
</feature>
<keyword evidence="13" id="KW-1185">Reference proteome</keyword>
<feature type="binding site" evidence="7">
    <location>
        <position position="194"/>
    </location>
    <ligand>
        <name>Ca(2+)</name>
        <dbReference type="ChEBI" id="CHEBI:29108"/>
    </ligand>
</feature>
<dbReference type="InterPro" id="IPR017512">
    <property type="entry name" value="PQQ_MeOH/EtOH_DH"/>
</dbReference>
<dbReference type="Proteomes" id="UP000184096">
    <property type="component" value="Chromosome I"/>
</dbReference>
<dbReference type="NCBIfam" id="TIGR03075">
    <property type="entry name" value="PQQ_enz_alc_DH"/>
    <property type="match status" value="1"/>
</dbReference>
<dbReference type="AlphaFoldDB" id="A0A1M7UUC9"/>
<feature type="region of interest" description="Disordered" evidence="9">
    <location>
        <begin position="418"/>
        <end position="438"/>
    </location>
</feature>
<dbReference type="InterPro" id="IPR011047">
    <property type="entry name" value="Quinoprotein_ADH-like_sf"/>
</dbReference>
<dbReference type="OrthoDB" id="9794322at2"/>
<keyword evidence="8" id="KW-1015">Disulfide bond</keyword>
<evidence type="ECO:0000256" key="5">
    <source>
        <dbReference type="PIRSR" id="PIRSR617512-1"/>
    </source>
</evidence>
<gene>
    <name evidence="12" type="ORF">SAMN05444170_6743</name>
</gene>
<evidence type="ECO:0000259" key="11">
    <source>
        <dbReference type="Pfam" id="PF01011"/>
    </source>
</evidence>
<dbReference type="GO" id="GO:0005509">
    <property type="term" value="F:calcium ion binding"/>
    <property type="evidence" value="ECO:0007669"/>
    <property type="project" value="InterPro"/>
</dbReference>
<evidence type="ECO:0000256" key="1">
    <source>
        <dbReference type="ARBA" id="ARBA00008156"/>
    </source>
</evidence>
<keyword evidence="10" id="KW-0732">Signal</keyword>
<keyword evidence="7" id="KW-0106">Calcium</keyword>